<evidence type="ECO:0000313" key="1">
    <source>
        <dbReference type="EMBL" id="KRY16183.1"/>
    </source>
</evidence>
<comment type="caution">
    <text evidence="1">The sequence shown here is derived from an EMBL/GenBank/DDBJ whole genome shotgun (WGS) entry which is preliminary data.</text>
</comment>
<keyword evidence="2" id="KW-1185">Reference proteome</keyword>
<protein>
    <submittedName>
        <fullName evidence="1">Uncharacterized protein</fullName>
    </submittedName>
</protein>
<dbReference type="Proteomes" id="UP000054783">
    <property type="component" value="Unassembled WGS sequence"/>
</dbReference>
<organism evidence="1 2">
    <name type="scientific">Trichinella patagoniensis</name>
    <dbReference type="NCBI Taxonomy" id="990121"/>
    <lineage>
        <taxon>Eukaryota</taxon>
        <taxon>Metazoa</taxon>
        <taxon>Ecdysozoa</taxon>
        <taxon>Nematoda</taxon>
        <taxon>Enoplea</taxon>
        <taxon>Dorylaimia</taxon>
        <taxon>Trichinellida</taxon>
        <taxon>Trichinellidae</taxon>
        <taxon>Trichinella</taxon>
    </lineage>
</organism>
<gene>
    <name evidence="1" type="ORF">T12_14759</name>
</gene>
<dbReference type="EMBL" id="JYDQ01000082">
    <property type="protein sequence ID" value="KRY16183.1"/>
    <property type="molecule type" value="Genomic_DNA"/>
</dbReference>
<reference evidence="1 2" key="1">
    <citation type="submission" date="2015-01" db="EMBL/GenBank/DDBJ databases">
        <title>Evolution of Trichinella species and genotypes.</title>
        <authorList>
            <person name="Korhonen P.K."/>
            <person name="Edoardo P."/>
            <person name="Giuseppe L.R."/>
            <person name="Gasser R.B."/>
        </authorList>
    </citation>
    <scope>NUCLEOTIDE SEQUENCE [LARGE SCALE GENOMIC DNA]</scope>
    <source>
        <strain evidence="1">ISS2496</strain>
    </source>
</reference>
<proteinExistence type="predicted"/>
<sequence length="92" mass="10593">MDFLTLFRVIYTCPAHLWEDQRVLIGTWIDKGKDSVNPVTAWVLTKINGISRSADSWVVNANHKVHSNPSSHDYWVGIPLLDSHLYEIFRIS</sequence>
<name>A0A0V0ZTX5_9BILA</name>
<dbReference type="AlphaFoldDB" id="A0A0V0ZTX5"/>
<evidence type="ECO:0000313" key="2">
    <source>
        <dbReference type="Proteomes" id="UP000054783"/>
    </source>
</evidence>
<accession>A0A0V0ZTX5</accession>